<dbReference type="Proteomes" id="UP000789901">
    <property type="component" value="Unassembled WGS sequence"/>
</dbReference>
<comment type="caution">
    <text evidence="2">The sequence shown here is derived from an EMBL/GenBank/DDBJ whole genome shotgun (WGS) entry which is preliminary data.</text>
</comment>
<organism evidence="2 3">
    <name type="scientific">Gigaspora margarita</name>
    <dbReference type="NCBI Taxonomy" id="4874"/>
    <lineage>
        <taxon>Eukaryota</taxon>
        <taxon>Fungi</taxon>
        <taxon>Fungi incertae sedis</taxon>
        <taxon>Mucoromycota</taxon>
        <taxon>Glomeromycotina</taxon>
        <taxon>Glomeromycetes</taxon>
        <taxon>Diversisporales</taxon>
        <taxon>Gigasporaceae</taxon>
        <taxon>Gigaspora</taxon>
    </lineage>
</organism>
<feature type="compositionally biased region" description="Basic and acidic residues" evidence="1">
    <location>
        <begin position="22"/>
        <end position="43"/>
    </location>
</feature>
<keyword evidence="3" id="KW-1185">Reference proteome</keyword>
<reference evidence="2 3" key="1">
    <citation type="submission" date="2021-06" db="EMBL/GenBank/DDBJ databases">
        <authorList>
            <person name="Kallberg Y."/>
            <person name="Tangrot J."/>
            <person name="Rosling A."/>
        </authorList>
    </citation>
    <scope>NUCLEOTIDE SEQUENCE [LARGE SCALE GENOMIC DNA]</scope>
    <source>
        <strain evidence="2 3">120-4 pot B 10/14</strain>
    </source>
</reference>
<proteinExistence type="predicted"/>
<feature type="non-terminal residue" evidence="2">
    <location>
        <position position="43"/>
    </location>
</feature>
<evidence type="ECO:0000313" key="3">
    <source>
        <dbReference type="Proteomes" id="UP000789901"/>
    </source>
</evidence>
<protein>
    <submittedName>
        <fullName evidence="2">38147_t:CDS:1</fullName>
    </submittedName>
</protein>
<accession>A0ABN7XCS7</accession>
<sequence>ISKRSKHDHACSKSPVQTSETTTKEVHEIQNDSEDSRQHDEPY</sequence>
<feature type="non-terminal residue" evidence="2">
    <location>
        <position position="1"/>
    </location>
</feature>
<name>A0ABN7XCS7_GIGMA</name>
<evidence type="ECO:0000313" key="2">
    <source>
        <dbReference type="EMBL" id="CAG8852830.1"/>
    </source>
</evidence>
<feature type="region of interest" description="Disordered" evidence="1">
    <location>
        <begin position="1"/>
        <end position="43"/>
    </location>
</feature>
<dbReference type="EMBL" id="CAJVQB010116591">
    <property type="protein sequence ID" value="CAG8852830.1"/>
    <property type="molecule type" value="Genomic_DNA"/>
</dbReference>
<gene>
    <name evidence="2" type="ORF">GMARGA_LOCUS41651</name>
</gene>
<evidence type="ECO:0000256" key="1">
    <source>
        <dbReference type="SAM" id="MobiDB-lite"/>
    </source>
</evidence>